<evidence type="ECO:0000313" key="1">
    <source>
        <dbReference type="EMBL" id="CAL1397013.1"/>
    </source>
</evidence>
<accession>A0AAV2FH57</accession>
<dbReference type="AlphaFoldDB" id="A0AAV2FH57"/>
<gene>
    <name evidence="1" type="ORF">LTRI10_LOCUS37344</name>
</gene>
<keyword evidence="2" id="KW-1185">Reference proteome</keyword>
<organism evidence="1 2">
    <name type="scientific">Linum trigynum</name>
    <dbReference type="NCBI Taxonomy" id="586398"/>
    <lineage>
        <taxon>Eukaryota</taxon>
        <taxon>Viridiplantae</taxon>
        <taxon>Streptophyta</taxon>
        <taxon>Embryophyta</taxon>
        <taxon>Tracheophyta</taxon>
        <taxon>Spermatophyta</taxon>
        <taxon>Magnoliopsida</taxon>
        <taxon>eudicotyledons</taxon>
        <taxon>Gunneridae</taxon>
        <taxon>Pentapetalae</taxon>
        <taxon>rosids</taxon>
        <taxon>fabids</taxon>
        <taxon>Malpighiales</taxon>
        <taxon>Linaceae</taxon>
        <taxon>Linum</taxon>
    </lineage>
</organism>
<sequence length="81" mass="8946">MLVAGSKQSDLGQSGCWSVVAEGASLGCRLGAECQRHIRILAQRRVSLRRWSEQRWDGGSERRWIGGSVDGRMSNLGLWSS</sequence>
<proteinExistence type="predicted"/>
<name>A0AAV2FH57_9ROSI</name>
<evidence type="ECO:0000313" key="2">
    <source>
        <dbReference type="Proteomes" id="UP001497516"/>
    </source>
</evidence>
<dbReference type="Proteomes" id="UP001497516">
    <property type="component" value="Chromosome 6"/>
</dbReference>
<reference evidence="1 2" key="1">
    <citation type="submission" date="2024-04" db="EMBL/GenBank/DDBJ databases">
        <authorList>
            <person name="Fracassetti M."/>
        </authorList>
    </citation>
    <scope>NUCLEOTIDE SEQUENCE [LARGE SCALE GENOMIC DNA]</scope>
</reference>
<dbReference type="EMBL" id="OZ034819">
    <property type="protein sequence ID" value="CAL1397013.1"/>
    <property type="molecule type" value="Genomic_DNA"/>
</dbReference>
<protein>
    <submittedName>
        <fullName evidence="1">Uncharacterized protein</fullName>
    </submittedName>
</protein>